<reference evidence="7" key="1">
    <citation type="journal article" date="2021" name="Nat. Commun.">
        <title>Genetic determinants of endophytism in the Arabidopsis root mycobiome.</title>
        <authorList>
            <person name="Mesny F."/>
            <person name="Miyauchi S."/>
            <person name="Thiergart T."/>
            <person name="Pickel B."/>
            <person name="Atanasova L."/>
            <person name="Karlsson M."/>
            <person name="Huettel B."/>
            <person name="Barry K.W."/>
            <person name="Haridas S."/>
            <person name="Chen C."/>
            <person name="Bauer D."/>
            <person name="Andreopoulos W."/>
            <person name="Pangilinan J."/>
            <person name="LaButti K."/>
            <person name="Riley R."/>
            <person name="Lipzen A."/>
            <person name="Clum A."/>
            <person name="Drula E."/>
            <person name="Henrissat B."/>
            <person name="Kohler A."/>
            <person name="Grigoriev I.V."/>
            <person name="Martin F.M."/>
            <person name="Hacquard S."/>
        </authorList>
    </citation>
    <scope>NUCLEOTIDE SEQUENCE</scope>
    <source>
        <strain evidence="7">MPI-SDFR-AT-0120</strain>
    </source>
</reference>
<dbReference type="EMBL" id="JAGMVJ010000031">
    <property type="protein sequence ID" value="KAH7068617.1"/>
    <property type="molecule type" value="Genomic_DNA"/>
</dbReference>
<accession>A0A8K0QTQ0</accession>
<keyword evidence="8" id="KW-1185">Reference proteome</keyword>
<name>A0A8K0QTQ0_9PLEO</name>
<dbReference type="Gene3D" id="3.50.50.60">
    <property type="entry name" value="FAD/NAD(P)-binding domain"/>
    <property type="match status" value="1"/>
</dbReference>
<dbReference type="PANTHER" id="PTHR13789:SF236">
    <property type="entry name" value="MONOOXYGENASE, PUTATIVE (AFU_ORTHOLOGUE AFUA_6G12060)-RELATED"/>
    <property type="match status" value="1"/>
</dbReference>
<evidence type="ECO:0000259" key="6">
    <source>
        <dbReference type="Pfam" id="PF01494"/>
    </source>
</evidence>
<keyword evidence="5" id="KW-0503">Monooxygenase</keyword>
<protein>
    <recommendedName>
        <fullName evidence="6">FAD-binding domain-containing protein</fullName>
    </recommendedName>
</protein>
<dbReference type="InterPro" id="IPR050493">
    <property type="entry name" value="FAD-dep_Monooxygenase_BioMet"/>
</dbReference>
<comment type="caution">
    <text evidence="7">The sequence shown here is derived from an EMBL/GenBank/DDBJ whole genome shotgun (WGS) entry which is preliminary data.</text>
</comment>
<keyword evidence="4" id="KW-0560">Oxidoreductase</keyword>
<dbReference type="InterPro" id="IPR036188">
    <property type="entry name" value="FAD/NAD-bd_sf"/>
</dbReference>
<dbReference type="PANTHER" id="PTHR13789">
    <property type="entry name" value="MONOOXYGENASE"/>
    <property type="match status" value="1"/>
</dbReference>
<keyword evidence="3" id="KW-0274">FAD</keyword>
<proteinExistence type="inferred from homology"/>
<evidence type="ECO:0000256" key="3">
    <source>
        <dbReference type="ARBA" id="ARBA00022827"/>
    </source>
</evidence>
<dbReference type="PRINTS" id="PR00420">
    <property type="entry name" value="RNGMNOXGNASE"/>
</dbReference>
<evidence type="ECO:0000256" key="4">
    <source>
        <dbReference type="ARBA" id="ARBA00023002"/>
    </source>
</evidence>
<dbReference type="GO" id="GO:0004497">
    <property type="term" value="F:monooxygenase activity"/>
    <property type="evidence" value="ECO:0007669"/>
    <property type="project" value="UniProtKB-KW"/>
</dbReference>
<organism evidence="7 8">
    <name type="scientific">Paraphoma chrysanthemicola</name>
    <dbReference type="NCBI Taxonomy" id="798071"/>
    <lineage>
        <taxon>Eukaryota</taxon>
        <taxon>Fungi</taxon>
        <taxon>Dikarya</taxon>
        <taxon>Ascomycota</taxon>
        <taxon>Pezizomycotina</taxon>
        <taxon>Dothideomycetes</taxon>
        <taxon>Pleosporomycetidae</taxon>
        <taxon>Pleosporales</taxon>
        <taxon>Pleosporineae</taxon>
        <taxon>Phaeosphaeriaceae</taxon>
        <taxon>Paraphoma</taxon>
    </lineage>
</organism>
<dbReference type="SUPFAM" id="SSF54373">
    <property type="entry name" value="FAD-linked reductases, C-terminal domain"/>
    <property type="match status" value="1"/>
</dbReference>
<keyword evidence="2" id="KW-0285">Flavoprotein</keyword>
<dbReference type="Pfam" id="PF01494">
    <property type="entry name" value="FAD_binding_3"/>
    <property type="match status" value="1"/>
</dbReference>
<dbReference type="GO" id="GO:0071949">
    <property type="term" value="F:FAD binding"/>
    <property type="evidence" value="ECO:0007669"/>
    <property type="project" value="InterPro"/>
</dbReference>
<dbReference type="OrthoDB" id="16820at2759"/>
<evidence type="ECO:0000256" key="2">
    <source>
        <dbReference type="ARBA" id="ARBA00022630"/>
    </source>
</evidence>
<evidence type="ECO:0000256" key="5">
    <source>
        <dbReference type="ARBA" id="ARBA00023033"/>
    </source>
</evidence>
<evidence type="ECO:0000256" key="1">
    <source>
        <dbReference type="ARBA" id="ARBA00007992"/>
    </source>
</evidence>
<evidence type="ECO:0000313" key="7">
    <source>
        <dbReference type="EMBL" id="KAH7068617.1"/>
    </source>
</evidence>
<dbReference type="InterPro" id="IPR002938">
    <property type="entry name" value="FAD-bd"/>
</dbReference>
<gene>
    <name evidence="7" type="ORF">FB567DRAFT_585047</name>
</gene>
<dbReference type="AlphaFoldDB" id="A0A8K0QTQ0"/>
<comment type="similarity">
    <text evidence="1">Belongs to the paxM FAD-dependent monooxygenase family.</text>
</comment>
<dbReference type="SUPFAM" id="SSF51905">
    <property type="entry name" value="FAD/NAD(P)-binding domain"/>
    <property type="match status" value="1"/>
</dbReference>
<dbReference type="Proteomes" id="UP000813461">
    <property type="component" value="Unassembled WGS sequence"/>
</dbReference>
<feature type="domain" description="FAD-binding" evidence="6">
    <location>
        <begin position="14"/>
        <end position="342"/>
    </location>
</feature>
<evidence type="ECO:0000313" key="8">
    <source>
        <dbReference type="Proteomes" id="UP000813461"/>
    </source>
</evidence>
<sequence>MSTNHGTSNSRGRILVVGAGYAGLSTAIELTRKGFEVEVIEAAKKLTTQGSPSYPRDMIQVGSNASRVMANWGKVLEQATNDSARPSFMTIFDKSGKELLKGPLPEGFGGFPVLYCNRGLLQASIFDYANSLGVKFRFGARVESFFDEARCAGVIIDGERVEADGVVAADGVHSAARKHVIGIQQRPRTSGFAVYRTCFPLELLANDPLTKPLLETKEDVFRVWLGTDVHAILFVLAAVKQVVIFCTHKDTFEVEESWTNPGDLDDMLKVVDGWDPLIVAAMKAVPRDKLIDWKLIWRDPIRQWVSTSGRITLAGDAAHPHLPTSGQGAAQAFEDAATLGAVIDKLGKEDIPTAFRVFEKLRFERTSLTQRMGWETRHRWHQTDWEAVAQNPQYLKMPHPIWLYNFDAEKYAYDRLDDAVDSISKGTAFVSSNTPEGHVHEDWTVDMMMKLEKEQAKEHFYRVVNS</sequence>